<comment type="similarity">
    <text evidence="1">Belongs to the LysR transcriptional regulatory family.</text>
</comment>
<keyword evidence="3" id="KW-0238">DNA-binding</keyword>
<dbReference type="SUPFAM" id="SSF53850">
    <property type="entry name" value="Periplasmic binding protein-like II"/>
    <property type="match status" value="1"/>
</dbReference>
<keyword evidence="2" id="KW-0805">Transcription regulation</keyword>
<dbReference type="Gene3D" id="3.40.190.290">
    <property type="match status" value="1"/>
</dbReference>
<comment type="caution">
    <text evidence="6">The sequence shown here is derived from an EMBL/GenBank/DDBJ whole genome shotgun (WGS) entry which is preliminary data.</text>
</comment>
<dbReference type="InterPro" id="IPR036390">
    <property type="entry name" value="WH_DNA-bd_sf"/>
</dbReference>
<evidence type="ECO:0000256" key="3">
    <source>
        <dbReference type="ARBA" id="ARBA00023125"/>
    </source>
</evidence>
<evidence type="ECO:0000256" key="1">
    <source>
        <dbReference type="ARBA" id="ARBA00009437"/>
    </source>
</evidence>
<evidence type="ECO:0000313" key="7">
    <source>
        <dbReference type="Proteomes" id="UP000016491"/>
    </source>
</evidence>
<dbReference type="AlphaFoldDB" id="A0ABC9U0F3"/>
<dbReference type="Pfam" id="PF00126">
    <property type="entry name" value="HTH_1"/>
    <property type="match status" value="1"/>
</dbReference>
<dbReference type="PROSITE" id="PS50931">
    <property type="entry name" value="HTH_LYSR"/>
    <property type="match status" value="1"/>
</dbReference>
<dbReference type="GO" id="GO:0003677">
    <property type="term" value="F:DNA binding"/>
    <property type="evidence" value="ECO:0007669"/>
    <property type="project" value="UniProtKB-KW"/>
</dbReference>
<reference evidence="6 7" key="1">
    <citation type="submission" date="2013-07" db="EMBL/GenBank/DDBJ databases">
        <authorList>
            <person name="Weinstock G."/>
            <person name="Sodergren E."/>
            <person name="Wylie T."/>
            <person name="Fulton L."/>
            <person name="Fulton R."/>
            <person name="Fronick C."/>
            <person name="O'Laughlin M."/>
            <person name="Godfrey J."/>
            <person name="Miner T."/>
            <person name="Herter B."/>
            <person name="Appelbaum E."/>
            <person name="Cordes M."/>
            <person name="Lek S."/>
            <person name="Wollam A."/>
            <person name="Pepin K.H."/>
            <person name="Palsikar V.B."/>
            <person name="Mitreva M."/>
            <person name="Wilson R.K."/>
        </authorList>
    </citation>
    <scope>NUCLEOTIDE SEQUENCE [LARGE SCALE GENOMIC DNA]</scope>
    <source>
        <strain evidence="6 7">ATCC 14940</strain>
    </source>
</reference>
<feature type="domain" description="HTH lysR-type" evidence="5">
    <location>
        <begin position="22"/>
        <end position="79"/>
    </location>
</feature>
<dbReference type="InterPro" id="IPR000847">
    <property type="entry name" value="LysR_HTH_N"/>
</dbReference>
<gene>
    <name evidence="6" type="ORF">CLOSYM_01474</name>
</gene>
<dbReference type="InterPro" id="IPR036388">
    <property type="entry name" value="WH-like_DNA-bd_sf"/>
</dbReference>
<accession>A0ABC9U0F3</accession>
<dbReference type="FunFam" id="1.10.10.10:FF:000001">
    <property type="entry name" value="LysR family transcriptional regulator"/>
    <property type="match status" value="1"/>
</dbReference>
<protein>
    <submittedName>
        <fullName evidence="6">Transcriptional regulator, LysR family</fullName>
    </submittedName>
</protein>
<dbReference type="InterPro" id="IPR005119">
    <property type="entry name" value="LysR_subst-bd"/>
</dbReference>
<dbReference type="Proteomes" id="UP000016491">
    <property type="component" value="Unassembled WGS sequence"/>
</dbReference>
<proteinExistence type="inferred from homology"/>
<evidence type="ECO:0000256" key="2">
    <source>
        <dbReference type="ARBA" id="ARBA00023015"/>
    </source>
</evidence>
<name>A0ABC9U0F3_CLOSY</name>
<dbReference type="PANTHER" id="PTHR30346:SF28">
    <property type="entry name" value="HTH-TYPE TRANSCRIPTIONAL REGULATOR CYNR"/>
    <property type="match status" value="1"/>
</dbReference>
<evidence type="ECO:0000256" key="4">
    <source>
        <dbReference type="ARBA" id="ARBA00023163"/>
    </source>
</evidence>
<dbReference type="Gene3D" id="1.10.10.10">
    <property type="entry name" value="Winged helix-like DNA-binding domain superfamily/Winged helix DNA-binding domain"/>
    <property type="match status" value="1"/>
</dbReference>
<dbReference type="PANTHER" id="PTHR30346">
    <property type="entry name" value="TRANSCRIPTIONAL DUAL REGULATOR HCAR-RELATED"/>
    <property type="match status" value="1"/>
</dbReference>
<evidence type="ECO:0000259" key="5">
    <source>
        <dbReference type="PROSITE" id="PS50931"/>
    </source>
</evidence>
<keyword evidence="4" id="KW-0804">Transcription</keyword>
<dbReference type="EMBL" id="AWSU01000119">
    <property type="protein sequence ID" value="ERI78480.1"/>
    <property type="molecule type" value="Genomic_DNA"/>
</dbReference>
<dbReference type="PRINTS" id="PR00039">
    <property type="entry name" value="HTHLYSR"/>
</dbReference>
<dbReference type="Pfam" id="PF03466">
    <property type="entry name" value="LysR_substrate"/>
    <property type="match status" value="1"/>
</dbReference>
<evidence type="ECO:0000313" key="6">
    <source>
        <dbReference type="EMBL" id="ERI78480.1"/>
    </source>
</evidence>
<sequence length="326" mass="37400">MNFFSKSWIIGITEGFKEEQHMNLQWLYYFNTIAELEHYTRAAERLHVSQSNLSHAIKELEEELGAELFERKGRNIKLTKYGEIFHPYVQKTISSLEEGISTLKEYIDPNVGTIVLAGFQSVAQFATDLMVRYQSDTNRLEVQFQYSQEIWKGIQSKLLDGSVDLIIGTRLSYPQIDAAYIGTHPLMVLIPEGHELASGDSVDLRKLDGENFIAFDTNAQLRGQLDNLFKEIGICPCIVSETPNDQIIYGLVAARRGISIVPYPLSGAPYNTKILPIANDIPQRRLYLQWNKERYIPPAAKYFRDYIIRSGEVFDQYLEHHGMMIH</sequence>
<dbReference type="SUPFAM" id="SSF46785">
    <property type="entry name" value="Winged helix' DNA-binding domain"/>
    <property type="match status" value="1"/>
</dbReference>
<organism evidence="6 7">
    <name type="scientific">[Clostridium] symbiosum ATCC 14940</name>
    <dbReference type="NCBI Taxonomy" id="411472"/>
    <lineage>
        <taxon>Bacteria</taxon>
        <taxon>Bacillati</taxon>
        <taxon>Bacillota</taxon>
        <taxon>Clostridia</taxon>
        <taxon>Lachnospirales</taxon>
        <taxon>Lachnospiraceae</taxon>
        <taxon>Otoolea</taxon>
    </lineage>
</organism>